<evidence type="ECO:0000256" key="2">
    <source>
        <dbReference type="ARBA" id="ARBA00022679"/>
    </source>
</evidence>
<evidence type="ECO:0000313" key="12">
    <source>
        <dbReference type="Proteomes" id="UP000824890"/>
    </source>
</evidence>
<protein>
    <recommendedName>
        <fullName evidence="10">RING-type domain-containing protein</fullName>
    </recommendedName>
</protein>
<dbReference type="Gene3D" id="1.20.120.1750">
    <property type="match status" value="1"/>
</dbReference>
<accession>A0ABQ8AVK5</accession>
<evidence type="ECO:0000256" key="6">
    <source>
        <dbReference type="ARBA" id="ARBA00022771"/>
    </source>
</evidence>
<feature type="non-terminal residue" evidence="11">
    <location>
        <position position="1"/>
    </location>
</feature>
<dbReference type="Gene3D" id="3.30.40.10">
    <property type="entry name" value="Zinc/RING finger domain, C3HC4 (zinc finger)"/>
    <property type="match status" value="1"/>
</dbReference>
<dbReference type="PANTHER" id="PTHR12734">
    <property type="entry name" value="METHYLTRANSFERASE-RELATED"/>
    <property type="match status" value="1"/>
</dbReference>
<dbReference type="CDD" id="cd02440">
    <property type="entry name" value="AdoMet_MTases"/>
    <property type="match status" value="1"/>
</dbReference>
<evidence type="ECO:0000256" key="4">
    <source>
        <dbReference type="ARBA" id="ARBA00022723"/>
    </source>
</evidence>
<feature type="region of interest" description="Disordered" evidence="9">
    <location>
        <begin position="163"/>
        <end position="197"/>
    </location>
</feature>
<dbReference type="SUPFAM" id="SSF53335">
    <property type="entry name" value="S-adenosyl-L-methionine-dependent methyltransferases"/>
    <property type="match status" value="1"/>
</dbReference>
<feature type="domain" description="RING-type" evidence="10">
    <location>
        <begin position="234"/>
        <end position="445"/>
    </location>
</feature>
<dbReference type="InterPro" id="IPR002867">
    <property type="entry name" value="IBR_dom"/>
</dbReference>
<name>A0ABQ8AVK5_BRANA</name>
<keyword evidence="7" id="KW-0833">Ubl conjugation pathway</keyword>
<organism evidence="11 12">
    <name type="scientific">Brassica napus</name>
    <name type="common">Rape</name>
    <dbReference type="NCBI Taxonomy" id="3708"/>
    <lineage>
        <taxon>Eukaryota</taxon>
        <taxon>Viridiplantae</taxon>
        <taxon>Streptophyta</taxon>
        <taxon>Embryophyta</taxon>
        <taxon>Tracheophyta</taxon>
        <taxon>Spermatophyta</taxon>
        <taxon>Magnoliopsida</taxon>
        <taxon>eudicotyledons</taxon>
        <taxon>Gunneridae</taxon>
        <taxon>Pentapetalae</taxon>
        <taxon>rosids</taxon>
        <taxon>malvids</taxon>
        <taxon>Brassicales</taxon>
        <taxon>Brassicaceae</taxon>
        <taxon>Brassiceae</taxon>
        <taxon>Brassica</taxon>
    </lineage>
</organism>
<comment type="caution">
    <text evidence="11">The sequence shown here is derived from an EMBL/GenBank/DDBJ whole genome shotgun (WGS) entry which is preliminary data.</text>
</comment>
<keyword evidence="2" id="KW-0808">Transferase</keyword>
<sequence length="445" mass="51088">RTRNNHASVSLKLSRPAPPEIFYNDSEALKSLKYTSSSRIVEIQAKLSERALELLALPDDDVPRFLLYIGCGSGLSGETISEYGHQWIGLDISSSMVNVAVEREVEGDLLLGDMGQGLGLRAGVIDGAISISAVQVWVSSRNRPRKMQRTNKNGKRREWVLRKKEQSRRKGNDVPADSKYTARKRKSREEMAARTRPAAVKPEFEHVTRRITVLCSQNNTNLRFLPRQGKAYKKTEHCVICLDDVDSDLMFNVERCGHRFCINYVKQHIEVKLVDGKIPNCHQHGCVFHLSIDRCGDLLTFNERSVWLQRIKENSIPLAERVYCPYESCSHLMSMTELSRRGSYSGFGRCFKCHGDICFHCRVPWHFNLSCNDYKRLFPSKYREDGVDDAKLKSLASLNGWRQCPKCYHMVGRSYGCNRITCRCGNAFCYKCGYLWRRLQPRVHF</sequence>
<dbReference type="CDD" id="cd22582">
    <property type="entry name" value="BRcat_RBR_unk"/>
    <property type="match status" value="1"/>
</dbReference>
<keyword evidence="1" id="KW-0489">Methyltransferase</keyword>
<keyword evidence="8" id="KW-0862">Zinc</keyword>
<dbReference type="InterPro" id="IPR013083">
    <property type="entry name" value="Znf_RING/FYVE/PHD"/>
</dbReference>
<reference evidence="11 12" key="1">
    <citation type="submission" date="2021-05" db="EMBL/GenBank/DDBJ databases">
        <title>Genome Assembly of Synthetic Allotetraploid Brassica napus Reveals Homoeologous Exchanges between Subgenomes.</title>
        <authorList>
            <person name="Davis J.T."/>
        </authorList>
    </citation>
    <scope>NUCLEOTIDE SEQUENCE [LARGE SCALE GENOMIC DNA]</scope>
    <source>
        <strain evidence="12">cv. Da-Ae</strain>
        <tissue evidence="11">Seedling</tissue>
    </source>
</reference>
<dbReference type="Gene3D" id="3.40.50.150">
    <property type="entry name" value="Vaccinia Virus protein VP39"/>
    <property type="match status" value="1"/>
</dbReference>
<dbReference type="CDD" id="cd22584">
    <property type="entry name" value="Rcat_RBR_unk"/>
    <property type="match status" value="1"/>
</dbReference>
<keyword evidence="5" id="KW-0677">Repeat</keyword>
<keyword evidence="4" id="KW-0479">Metal-binding</keyword>
<dbReference type="InterPro" id="IPR022238">
    <property type="entry name" value="Bud23_C"/>
</dbReference>
<dbReference type="Proteomes" id="UP000824890">
    <property type="component" value="Unassembled WGS sequence"/>
</dbReference>
<dbReference type="PANTHER" id="PTHR12734:SF0">
    <property type="entry name" value="18S RRNA (GUANINE-N(7))-METHYLTRANSFERASE-RELATED"/>
    <property type="match status" value="1"/>
</dbReference>
<evidence type="ECO:0000256" key="5">
    <source>
        <dbReference type="ARBA" id="ARBA00022737"/>
    </source>
</evidence>
<dbReference type="SMART" id="SM00647">
    <property type="entry name" value="IBR"/>
    <property type="match status" value="2"/>
</dbReference>
<proteinExistence type="predicted"/>
<dbReference type="InterPro" id="IPR044066">
    <property type="entry name" value="TRIAD_supradom"/>
</dbReference>
<evidence type="ECO:0000256" key="8">
    <source>
        <dbReference type="ARBA" id="ARBA00022833"/>
    </source>
</evidence>
<keyword evidence="6" id="KW-0863">Zinc-finger</keyword>
<dbReference type="SUPFAM" id="SSF57850">
    <property type="entry name" value="RING/U-box"/>
    <property type="match status" value="3"/>
</dbReference>
<keyword evidence="12" id="KW-1185">Reference proteome</keyword>
<gene>
    <name evidence="11" type="ORF">HID58_046100</name>
</gene>
<evidence type="ECO:0000313" key="11">
    <source>
        <dbReference type="EMBL" id="KAH0896532.1"/>
    </source>
</evidence>
<dbReference type="Pfam" id="PF01485">
    <property type="entry name" value="IBR"/>
    <property type="match status" value="2"/>
</dbReference>
<keyword evidence="3" id="KW-0949">S-adenosyl-L-methionine</keyword>
<dbReference type="EMBL" id="JAGKQM010000012">
    <property type="protein sequence ID" value="KAH0896532.1"/>
    <property type="molecule type" value="Genomic_DNA"/>
</dbReference>
<dbReference type="PROSITE" id="PS51873">
    <property type="entry name" value="TRIAD"/>
    <property type="match status" value="1"/>
</dbReference>
<evidence type="ECO:0000256" key="9">
    <source>
        <dbReference type="SAM" id="MobiDB-lite"/>
    </source>
</evidence>
<evidence type="ECO:0000256" key="1">
    <source>
        <dbReference type="ARBA" id="ARBA00022603"/>
    </source>
</evidence>
<evidence type="ECO:0000259" key="10">
    <source>
        <dbReference type="PROSITE" id="PS51873"/>
    </source>
</evidence>
<feature type="compositionally biased region" description="Basic and acidic residues" evidence="9">
    <location>
        <begin position="163"/>
        <end position="172"/>
    </location>
</feature>
<evidence type="ECO:0000256" key="7">
    <source>
        <dbReference type="ARBA" id="ARBA00022786"/>
    </source>
</evidence>
<dbReference type="InterPro" id="IPR029063">
    <property type="entry name" value="SAM-dependent_MTases_sf"/>
</dbReference>
<evidence type="ECO:0000256" key="3">
    <source>
        <dbReference type="ARBA" id="ARBA00022691"/>
    </source>
</evidence>
<dbReference type="InterPro" id="IPR039769">
    <property type="entry name" value="Bud23-like"/>
</dbReference>
<dbReference type="Pfam" id="PF12589">
    <property type="entry name" value="WBS_methylT"/>
    <property type="match status" value="1"/>
</dbReference>